<keyword evidence="6 16" id="KW-0812">Transmembrane</keyword>
<evidence type="ECO:0000256" key="5">
    <source>
        <dbReference type="ARBA" id="ARBA00022687"/>
    </source>
</evidence>
<feature type="transmembrane region" description="Helical" evidence="16">
    <location>
        <begin position="493"/>
        <end position="518"/>
    </location>
</feature>
<evidence type="ECO:0000256" key="15">
    <source>
        <dbReference type="SAM" id="MobiDB-lite"/>
    </source>
</evidence>
<dbReference type="EMBL" id="CVRI01000004">
    <property type="protein sequence ID" value="CRK87626.1"/>
    <property type="molecule type" value="Genomic_DNA"/>
</dbReference>
<dbReference type="GO" id="GO:0060070">
    <property type="term" value="P:canonical Wnt signaling pathway"/>
    <property type="evidence" value="ECO:0007669"/>
    <property type="project" value="TreeGrafter"/>
</dbReference>
<feature type="signal peptide" evidence="17">
    <location>
        <begin position="1"/>
        <end position="20"/>
    </location>
</feature>
<keyword evidence="5" id="KW-0879">Wnt signaling pathway</keyword>
<dbReference type="InterPro" id="IPR020067">
    <property type="entry name" value="Frizzled_dom"/>
</dbReference>
<evidence type="ECO:0000256" key="2">
    <source>
        <dbReference type="ARBA" id="ARBA00008077"/>
    </source>
</evidence>
<sequence>MKNLNISFVLLFMLILFASAEKGYYGNGGSMNDGADMEVHISMPSQKIGNPRCEEITIPMCRSIGYNMTKFPNEMNHETQEEAGLEVHQFWPLVEIKCSQDLKFFLCSMYTPICIEDYLKPLPVCRSVCERARKGCEPIMEKYSFKWPDRMICENLPVLGDPDNLCMEHPSYSEEEHSSNNDNHNTNYNNNNMNSNKKHHGGSSTSTTKKCPKGDRKCQQAMANDQKNRDCACKCRYPLVPLGKESIWYNTTVGKVGSVNSCGIPCKGAFFSQDEKDFAYYWIALWSGFCAVSTFMTLTTFLIDTERFKYPERPIVFLSACYFMVSMGYLTKHFIGHEKVACDGRVIKYSSTGQSSCTIVFLLVYYFGMASSIWWVILSFTWFLSAGLKWGNEAISKISHFFHLAAWLIPTLQSISVLVHPAVDGDPLAGICYVGNTSIEHLRNFVLAPYFVYLVIGTTFLLAGFVSLFRIRSVIKQQGGIGAGSKADKLEKLMIRIGIFSVLYTVPATIVIACHLYESNFHDDWMTTLACPCVEQTDEWRIQPVYQILMLKYFMTLVCGITSGIWIWSGKTLESWRKLWRRLCGTKPDHSGAGQVLIKPRPQLPQPYVATTLQGSAASASLLTAPYAQTMGSMASTSHHHLHHHVLKHPMSHICEGGPGTTIENGSLVDARAVSVVVSTAKMTSISHPGGQALSDYGPI</sequence>
<keyword evidence="10 16" id="KW-0472">Membrane</keyword>
<dbReference type="InterPro" id="IPR036790">
    <property type="entry name" value="Frizzled_dom_sf"/>
</dbReference>
<comment type="similarity">
    <text evidence="2">Belongs to the G-protein coupled receptor Fz/Smo family.</text>
</comment>
<evidence type="ECO:0000259" key="18">
    <source>
        <dbReference type="PROSITE" id="PS50038"/>
    </source>
</evidence>
<feature type="transmembrane region" description="Helical" evidence="16">
    <location>
        <begin position="545"/>
        <end position="568"/>
    </location>
</feature>
<dbReference type="STRING" id="568069.A0A1J1HJ86"/>
<evidence type="ECO:0000256" key="1">
    <source>
        <dbReference type="ARBA" id="ARBA00004651"/>
    </source>
</evidence>
<dbReference type="InterPro" id="IPR017981">
    <property type="entry name" value="GPCR_2-like_7TM"/>
</dbReference>
<feature type="transmembrane region" description="Helical" evidence="16">
    <location>
        <begin position="450"/>
        <end position="472"/>
    </location>
</feature>
<dbReference type="PRINTS" id="PR00489">
    <property type="entry name" value="FRIZZLED"/>
</dbReference>
<dbReference type="Gene3D" id="1.20.1070.10">
    <property type="entry name" value="Rhodopsin 7-helix transmembrane proteins"/>
    <property type="match status" value="1"/>
</dbReference>
<proteinExistence type="inferred from homology"/>
<dbReference type="InterPro" id="IPR015526">
    <property type="entry name" value="Frizzled/SFRP"/>
</dbReference>
<evidence type="ECO:0000313" key="21">
    <source>
        <dbReference type="Proteomes" id="UP000183832"/>
    </source>
</evidence>
<keyword evidence="12" id="KW-0675">Receptor</keyword>
<dbReference type="PANTHER" id="PTHR11309:SF126">
    <property type="entry name" value="FRIZZLED-2"/>
    <property type="match status" value="1"/>
</dbReference>
<feature type="disulfide bond" evidence="14">
    <location>
        <begin position="125"/>
        <end position="166"/>
    </location>
</feature>
<accession>A0A1J1HJ86</accession>
<dbReference type="GO" id="GO:0004930">
    <property type="term" value="F:G protein-coupled receptor activity"/>
    <property type="evidence" value="ECO:0007669"/>
    <property type="project" value="UniProtKB-KW"/>
</dbReference>
<dbReference type="AlphaFoldDB" id="A0A1J1HJ86"/>
<evidence type="ECO:0000256" key="6">
    <source>
        <dbReference type="ARBA" id="ARBA00022692"/>
    </source>
</evidence>
<feature type="domain" description="FZ" evidence="18">
    <location>
        <begin position="48"/>
        <end position="169"/>
    </location>
</feature>
<dbReference type="Gene3D" id="1.10.2000.10">
    <property type="entry name" value="Frizzled cysteine-rich domain"/>
    <property type="match status" value="1"/>
</dbReference>
<dbReference type="FunFam" id="1.20.1070.10:FF:000262">
    <property type="entry name" value="Frizzled 2"/>
    <property type="match status" value="1"/>
</dbReference>
<feature type="transmembrane region" description="Helical" evidence="16">
    <location>
        <begin position="315"/>
        <end position="335"/>
    </location>
</feature>
<dbReference type="PROSITE" id="PS50038">
    <property type="entry name" value="FZ"/>
    <property type="match status" value="1"/>
</dbReference>
<feature type="disulfide bond" evidence="14">
    <location>
        <begin position="98"/>
        <end position="136"/>
    </location>
</feature>
<feature type="transmembrane region" description="Helical" evidence="16">
    <location>
        <begin position="279"/>
        <end position="303"/>
    </location>
</feature>
<evidence type="ECO:0000256" key="14">
    <source>
        <dbReference type="PROSITE-ProRule" id="PRU00090"/>
    </source>
</evidence>
<dbReference type="Proteomes" id="UP000183832">
    <property type="component" value="Unassembled WGS sequence"/>
</dbReference>
<dbReference type="GO" id="GO:0035567">
    <property type="term" value="P:non-canonical Wnt signaling pathway"/>
    <property type="evidence" value="ECO:0007669"/>
    <property type="project" value="TreeGrafter"/>
</dbReference>
<dbReference type="PROSITE" id="PS50261">
    <property type="entry name" value="G_PROTEIN_RECEP_F2_4"/>
    <property type="match status" value="1"/>
</dbReference>
<reference evidence="20 21" key="1">
    <citation type="submission" date="2015-04" db="EMBL/GenBank/DDBJ databases">
        <authorList>
            <person name="Syromyatnikov M.Y."/>
            <person name="Popov V.N."/>
        </authorList>
    </citation>
    <scope>NUCLEOTIDE SEQUENCE [LARGE SCALE GENOMIC DNA]</scope>
</reference>
<feature type="transmembrane region" description="Helical" evidence="16">
    <location>
        <begin position="359"/>
        <end position="388"/>
    </location>
</feature>
<feature type="disulfide bond" evidence="14">
    <location>
        <begin position="53"/>
        <end position="114"/>
    </location>
</feature>
<dbReference type="GO" id="GO:0017147">
    <property type="term" value="F:Wnt-protein binding"/>
    <property type="evidence" value="ECO:0007669"/>
    <property type="project" value="TreeGrafter"/>
</dbReference>
<evidence type="ECO:0000256" key="7">
    <source>
        <dbReference type="ARBA" id="ARBA00022729"/>
    </source>
</evidence>
<keyword evidence="3" id="KW-0217">Developmental protein</keyword>
<evidence type="ECO:0000259" key="19">
    <source>
        <dbReference type="PROSITE" id="PS50261"/>
    </source>
</evidence>
<protein>
    <submittedName>
        <fullName evidence="20">CLUMA_CG001422, isoform A</fullName>
    </submittedName>
</protein>
<evidence type="ECO:0000256" key="13">
    <source>
        <dbReference type="ARBA" id="ARBA00023224"/>
    </source>
</evidence>
<evidence type="ECO:0000256" key="9">
    <source>
        <dbReference type="ARBA" id="ARBA00023040"/>
    </source>
</evidence>
<dbReference type="GO" id="GO:0042813">
    <property type="term" value="F:Wnt receptor activity"/>
    <property type="evidence" value="ECO:0007669"/>
    <property type="project" value="TreeGrafter"/>
</dbReference>
<evidence type="ECO:0000256" key="4">
    <source>
        <dbReference type="ARBA" id="ARBA00022475"/>
    </source>
</evidence>
<feature type="domain" description="G-protein coupled receptors family 2 profile 2" evidence="19">
    <location>
        <begin position="279"/>
        <end position="575"/>
    </location>
</feature>
<keyword evidence="9" id="KW-0297">G-protein coupled receptor</keyword>
<evidence type="ECO:0000256" key="17">
    <source>
        <dbReference type="SAM" id="SignalP"/>
    </source>
</evidence>
<keyword evidence="7 17" id="KW-0732">Signal</keyword>
<evidence type="ECO:0000313" key="20">
    <source>
        <dbReference type="EMBL" id="CRK87626.1"/>
    </source>
</evidence>
<dbReference type="SMART" id="SM00063">
    <property type="entry name" value="FRI"/>
    <property type="match status" value="1"/>
</dbReference>
<name>A0A1J1HJ86_9DIPT</name>
<keyword evidence="13" id="KW-0807">Transducer</keyword>
<dbReference type="PANTHER" id="PTHR11309">
    <property type="entry name" value="FRIZZLED"/>
    <property type="match status" value="1"/>
</dbReference>
<dbReference type="GO" id="GO:0005886">
    <property type="term" value="C:plasma membrane"/>
    <property type="evidence" value="ECO:0007669"/>
    <property type="project" value="UniProtKB-SubCell"/>
</dbReference>
<feature type="region of interest" description="Disordered" evidence="15">
    <location>
        <begin position="170"/>
        <end position="210"/>
    </location>
</feature>
<feature type="chain" id="PRO_5012272428" evidence="17">
    <location>
        <begin position="21"/>
        <end position="700"/>
    </location>
</feature>
<dbReference type="Pfam" id="PF01392">
    <property type="entry name" value="Fz"/>
    <property type="match status" value="1"/>
</dbReference>
<keyword evidence="21" id="KW-1185">Reference proteome</keyword>
<dbReference type="SMART" id="SM01330">
    <property type="entry name" value="Frizzled"/>
    <property type="match status" value="1"/>
</dbReference>
<evidence type="ECO:0000256" key="12">
    <source>
        <dbReference type="ARBA" id="ARBA00023170"/>
    </source>
</evidence>
<evidence type="ECO:0000256" key="11">
    <source>
        <dbReference type="ARBA" id="ARBA00023157"/>
    </source>
</evidence>
<evidence type="ECO:0000256" key="3">
    <source>
        <dbReference type="ARBA" id="ARBA00022473"/>
    </source>
</evidence>
<evidence type="ECO:0000256" key="10">
    <source>
        <dbReference type="ARBA" id="ARBA00023136"/>
    </source>
</evidence>
<dbReference type="InterPro" id="IPR000539">
    <property type="entry name" value="Frizzled/Smoothened_7TM"/>
</dbReference>
<comment type="subcellular location">
    <subcellularLocation>
        <location evidence="1">Cell membrane</location>
        <topology evidence="1">Multi-pass membrane protein</topology>
    </subcellularLocation>
</comment>
<dbReference type="FunFam" id="1.10.2000.10:FF:000004">
    <property type="entry name" value="Frizzled class receptor 8a"/>
    <property type="match status" value="1"/>
</dbReference>
<organism evidence="20 21">
    <name type="scientific">Clunio marinus</name>
    <dbReference type="NCBI Taxonomy" id="568069"/>
    <lineage>
        <taxon>Eukaryota</taxon>
        <taxon>Metazoa</taxon>
        <taxon>Ecdysozoa</taxon>
        <taxon>Arthropoda</taxon>
        <taxon>Hexapoda</taxon>
        <taxon>Insecta</taxon>
        <taxon>Pterygota</taxon>
        <taxon>Neoptera</taxon>
        <taxon>Endopterygota</taxon>
        <taxon>Diptera</taxon>
        <taxon>Nematocera</taxon>
        <taxon>Chironomoidea</taxon>
        <taxon>Chironomidae</taxon>
        <taxon>Clunio</taxon>
    </lineage>
</organism>
<dbReference type="SUPFAM" id="SSF63501">
    <property type="entry name" value="Frizzled cysteine-rich domain"/>
    <property type="match status" value="1"/>
</dbReference>
<gene>
    <name evidence="20" type="primary">putative Frizzled-2</name>
    <name evidence="20" type="ORF">CLUMA_CG001422</name>
</gene>
<dbReference type="Pfam" id="PF01534">
    <property type="entry name" value="Frizzled"/>
    <property type="match status" value="1"/>
</dbReference>
<keyword evidence="11 14" id="KW-1015">Disulfide bond</keyword>
<keyword evidence="8 16" id="KW-1133">Transmembrane helix</keyword>
<evidence type="ECO:0000256" key="8">
    <source>
        <dbReference type="ARBA" id="ARBA00022989"/>
    </source>
</evidence>
<dbReference type="CDD" id="cd15035">
    <property type="entry name" value="7tmF_FZD5_FZD8-like"/>
    <property type="match status" value="1"/>
</dbReference>
<dbReference type="CDD" id="cd07456">
    <property type="entry name" value="CRD_FZ5_like"/>
    <property type="match status" value="1"/>
</dbReference>
<feature type="compositionally biased region" description="Low complexity" evidence="15">
    <location>
        <begin position="180"/>
        <end position="195"/>
    </location>
</feature>
<feature type="disulfide bond" evidence="14">
    <location>
        <begin position="129"/>
        <end position="153"/>
    </location>
</feature>
<evidence type="ECO:0000256" key="16">
    <source>
        <dbReference type="SAM" id="Phobius"/>
    </source>
</evidence>
<keyword evidence="4" id="KW-1003">Cell membrane</keyword>
<feature type="disulfide bond" evidence="14">
    <location>
        <begin position="61"/>
        <end position="107"/>
    </location>
</feature>
<dbReference type="OrthoDB" id="10053709at2759"/>